<dbReference type="Proteomes" id="UP001272242">
    <property type="component" value="Unassembled WGS sequence"/>
</dbReference>
<keyword evidence="2" id="KW-1185">Reference proteome</keyword>
<gene>
    <name evidence="1" type="ORF">R5W23_001413</name>
</gene>
<evidence type="ECO:0000313" key="2">
    <source>
        <dbReference type="Proteomes" id="UP001272242"/>
    </source>
</evidence>
<organism evidence="1 2">
    <name type="scientific">Gemmata algarum</name>
    <dbReference type="NCBI Taxonomy" id="2975278"/>
    <lineage>
        <taxon>Bacteria</taxon>
        <taxon>Pseudomonadati</taxon>
        <taxon>Planctomycetota</taxon>
        <taxon>Planctomycetia</taxon>
        <taxon>Gemmatales</taxon>
        <taxon>Gemmataceae</taxon>
        <taxon>Gemmata</taxon>
    </lineage>
</organism>
<dbReference type="EMBL" id="JAXBLV010000176">
    <property type="protein sequence ID" value="MDY3560188.1"/>
    <property type="molecule type" value="Genomic_DNA"/>
</dbReference>
<dbReference type="InterPro" id="IPR010428">
    <property type="entry name" value="Zincin_1"/>
</dbReference>
<reference evidence="2" key="1">
    <citation type="journal article" date="2023" name="Mar. Drugs">
        <title>Gemmata algarum, a Novel Planctomycete Isolated from an Algal Mat, Displays Antimicrobial Activity.</title>
        <authorList>
            <person name="Kumar G."/>
            <person name="Kallscheuer N."/>
            <person name="Kashif M."/>
            <person name="Ahamad S."/>
            <person name="Jagadeeshwari U."/>
            <person name="Pannikurungottu S."/>
            <person name="Haufschild T."/>
            <person name="Kabuu M."/>
            <person name="Sasikala C."/>
            <person name="Jogler C."/>
            <person name="Ramana C."/>
        </authorList>
    </citation>
    <scope>NUCLEOTIDE SEQUENCE [LARGE SCALE GENOMIC DNA]</scope>
    <source>
        <strain evidence="2">JC673</strain>
    </source>
</reference>
<dbReference type="RefSeq" id="WP_261185076.1">
    <property type="nucleotide sequence ID" value="NZ_JAXBLV010000176.1"/>
</dbReference>
<dbReference type="Gene3D" id="3.30.2010.20">
    <property type="match status" value="1"/>
</dbReference>
<protein>
    <submittedName>
        <fullName evidence="1">Metallopeptidase family protein</fullName>
    </submittedName>
</protein>
<dbReference type="InterPro" id="IPR038555">
    <property type="entry name" value="Zincin_1_sf"/>
</dbReference>
<dbReference type="SUPFAM" id="SSF55486">
    <property type="entry name" value="Metalloproteases ('zincins'), catalytic domain"/>
    <property type="match status" value="1"/>
</dbReference>
<evidence type="ECO:0000313" key="1">
    <source>
        <dbReference type="EMBL" id="MDY3560188.1"/>
    </source>
</evidence>
<comment type="caution">
    <text evidence="1">The sequence shown here is derived from an EMBL/GenBank/DDBJ whole genome shotgun (WGS) entry which is preliminary data.</text>
</comment>
<dbReference type="Pfam" id="PF06262">
    <property type="entry name" value="Zincin_1"/>
    <property type="match status" value="1"/>
</dbReference>
<name>A0ABU5F244_9BACT</name>
<proteinExistence type="predicted"/>
<accession>A0ABU5F244</accession>
<dbReference type="CDD" id="cd12952">
    <property type="entry name" value="MMP_ACEL2062"/>
    <property type="match status" value="1"/>
</dbReference>
<sequence length="133" mass="15282">MGMSMKKFAAVVRRAIESLPEEIKRHLDNVVVDVEDDPSDEFLREAGFTDEEIEAGDSLYGYFMPLEGASASDMLENPNRIIIFRNPLEDDFPDPRELEIEIRKTVVHEIAHHFGWSDRDLERFDDNPDPFGG</sequence>